<accession>A0A081P7T7</accession>
<keyword evidence="3" id="KW-1185">Reference proteome</keyword>
<dbReference type="AlphaFoldDB" id="A0A081P7T7"/>
<evidence type="ECO:0000313" key="3">
    <source>
        <dbReference type="Proteomes" id="UP000028123"/>
    </source>
</evidence>
<dbReference type="PANTHER" id="PTHR43798">
    <property type="entry name" value="MONOACYLGLYCEROL LIPASE"/>
    <property type="match status" value="1"/>
</dbReference>
<dbReference type="EMBL" id="JNVM01000005">
    <property type="protein sequence ID" value="KEQ26760.1"/>
    <property type="molecule type" value="Genomic_DNA"/>
</dbReference>
<dbReference type="InterPro" id="IPR000639">
    <property type="entry name" value="Epox_hydrolase-like"/>
</dbReference>
<dbReference type="Gene3D" id="3.40.50.1820">
    <property type="entry name" value="alpha/beta hydrolase"/>
    <property type="match status" value="1"/>
</dbReference>
<dbReference type="InterPro" id="IPR050266">
    <property type="entry name" value="AB_hydrolase_sf"/>
</dbReference>
<reference evidence="2 3" key="1">
    <citation type="submission" date="2014-06" db="EMBL/GenBank/DDBJ databases">
        <title>Draft genome sequence of Paenibacillus sp. MSt1.</title>
        <authorList>
            <person name="Aw Y.K."/>
            <person name="Ong K.S."/>
            <person name="Gan H.M."/>
            <person name="Lee S.M."/>
        </authorList>
    </citation>
    <scope>NUCLEOTIDE SEQUENCE [LARGE SCALE GENOMIC DNA]</scope>
    <source>
        <strain evidence="2 3">MSt1</strain>
    </source>
</reference>
<dbReference type="OrthoDB" id="252464at2"/>
<comment type="caution">
    <text evidence="2">The sequence shown here is derived from an EMBL/GenBank/DDBJ whole genome shotgun (WGS) entry which is preliminary data.</text>
</comment>
<dbReference type="InterPro" id="IPR029058">
    <property type="entry name" value="AB_hydrolase_fold"/>
</dbReference>
<protein>
    <submittedName>
        <fullName evidence="2">Alpha/beta hydrolase</fullName>
    </submittedName>
</protein>
<dbReference type="PRINTS" id="PR00111">
    <property type="entry name" value="ABHYDROLASE"/>
</dbReference>
<dbReference type="GO" id="GO:0016787">
    <property type="term" value="F:hydrolase activity"/>
    <property type="evidence" value="ECO:0007669"/>
    <property type="project" value="UniProtKB-KW"/>
</dbReference>
<gene>
    <name evidence="2" type="ORF">ET33_28760</name>
</gene>
<evidence type="ECO:0000313" key="2">
    <source>
        <dbReference type="EMBL" id="KEQ26760.1"/>
    </source>
</evidence>
<dbReference type="Proteomes" id="UP000028123">
    <property type="component" value="Unassembled WGS sequence"/>
</dbReference>
<proteinExistence type="predicted"/>
<dbReference type="GO" id="GO:0016020">
    <property type="term" value="C:membrane"/>
    <property type="evidence" value="ECO:0007669"/>
    <property type="project" value="TreeGrafter"/>
</dbReference>
<dbReference type="InterPro" id="IPR000073">
    <property type="entry name" value="AB_hydrolase_1"/>
</dbReference>
<dbReference type="RefSeq" id="WP_036677867.1">
    <property type="nucleotide sequence ID" value="NZ_JNVM01000005.1"/>
</dbReference>
<organism evidence="2 3">
    <name type="scientific">Paenibacillus tyrfis</name>
    <dbReference type="NCBI Taxonomy" id="1501230"/>
    <lineage>
        <taxon>Bacteria</taxon>
        <taxon>Bacillati</taxon>
        <taxon>Bacillota</taxon>
        <taxon>Bacilli</taxon>
        <taxon>Bacillales</taxon>
        <taxon>Paenibacillaceae</taxon>
        <taxon>Paenibacillus</taxon>
    </lineage>
</organism>
<dbReference type="eggNOG" id="COG0596">
    <property type="taxonomic scope" value="Bacteria"/>
</dbReference>
<feature type="domain" description="AB hydrolase-1" evidence="1">
    <location>
        <begin position="31"/>
        <end position="342"/>
    </location>
</feature>
<evidence type="ECO:0000259" key="1">
    <source>
        <dbReference type="Pfam" id="PF12697"/>
    </source>
</evidence>
<name>A0A081P7T7_9BACL</name>
<sequence>MTITTLQPESIQTDRLHVSYLSAGSAENPPLILIHGNVSANLFWDDTLRALSEEYWVLAPDLRGYGQTEALPIDATRGLRDWSDDLKSFLGALGMSQPVHVLGWSLGAGIAMQLAIDHPAAVRSLVLMSPLSPYGFGGTKDDWGTPCYDNYAGSGGGTANPQFVACLSGKDRSGGEPNSPRNILNQFYFKSPFRVSGEREERYLEAMVSTRIGDAHYPGAFETCEHWPGVAPGEEGINNAMSPKYVNLSPIIHIEPKRPILWIRGADDAIVSDSSWFDFGYLGKLGYVEGWPGEEVYPPQPMVSQMRCVLTQYQEAGGSFEELVVEDAGHAPHIEQPEFVFAKLRSFLSLIE</sequence>
<dbReference type="Pfam" id="PF12697">
    <property type="entry name" value="Abhydrolase_6"/>
    <property type="match status" value="1"/>
</dbReference>
<keyword evidence="2" id="KW-0378">Hydrolase</keyword>
<dbReference type="PRINTS" id="PR00412">
    <property type="entry name" value="EPOXHYDRLASE"/>
</dbReference>
<dbReference type="SUPFAM" id="SSF53474">
    <property type="entry name" value="alpha/beta-Hydrolases"/>
    <property type="match status" value="1"/>
</dbReference>
<dbReference type="PANTHER" id="PTHR43798:SF33">
    <property type="entry name" value="HYDROLASE, PUTATIVE (AFU_ORTHOLOGUE AFUA_2G14860)-RELATED"/>
    <property type="match status" value="1"/>
</dbReference>